<dbReference type="EMBL" id="APLF01000009">
    <property type="protein sequence ID" value="EMY80695.1"/>
    <property type="molecule type" value="Genomic_DNA"/>
</dbReference>
<keyword evidence="3" id="KW-1185">Reference proteome</keyword>
<evidence type="ECO:0008006" key="4">
    <source>
        <dbReference type="Google" id="ProtNLM"/>
    </source>
</evidence>
<evidence type="ECO:0000256" key="1">
    <source>
        <dbReference type="SAM" id="SignalP"/>
    </source>
</evidence>
<protein>
    <recommendedName>
        <fullName evidence="4">DUF3828 domain-containing protein</fullName>
    </recommendedName>
</protein>
<gene>
    <name evidence="2" type="ORF">pgond44_09031</name>
</gene>
<evidence type="ECO:0000313" key="2">
    <source>
        <dbReference type="EMBL" id="EMY80695.1"/>
    </source>
</evidence>
<dbReference type="Proteomes" id="UP000012317">
    <property type="component" value="Unassembled WGS sequence"/>
</dbReference>
<dbReference type="AlphaFoldDB" id="N1WNX3"/>
<keyword evidence="1" id="KW-0732">Signal</keyword>
<name>N1WNX3_9FLAO</name>
<comment type="caution">
    <text evidence="2">The sequence shown here is derived from an EMBL/GenBank/DDBJ whole genome shotgun (WGS) entry which is preliminary data.</text>
</comment>
<proteinExistence type="predicted"/>
<accession>N1WNX3</accession>
<evidence type="ECO:0000313" key="3">
    <source>
        <dbReference type="Proteomes" id="UP000012317"/>
    </source>
</evidence>
<organism evidence="2 3">
    <name type="scientific">Psychroflexus gondwanensis ACAM 44</name>
    <dbReference type="NCBI Taxonomy" id="1189619"/>
    <lineage>
        <taxon>Bacteria</taxon>
        <taxon>Pseudomonadati</taxon>
        <taxon>Bacteroidota</taxon>
        <taxon>Flavobacteriia</taxon>
        <taxon>Flavobacteriales</taxon>
        <taxon>Flavobacteriaceae</taxon>
        <taxon>Psychroflexus</taxon>
    </lineage>
</organism>
<reference evidence="2 3" key="1">
    <citation type="journal article" date="2014" name="Genome Biol. Evol.">
        <title>Extensive gene acquisition in the extremely psychrophilic bacterial species Psychroflexus torquis and the link to sea-ice ecosystem specialism.</title>
        <authorList>
            <person name="Feng S."/>
            <person name="Powell S.M."/>
            <person name="Wilson R."/>
            <person name="Bowman J.P."/>
        </authorList>
    </citation>
    <scope>NUCLEOTIDE SEQUENCE [LARGE SCALE GENOMIC DNA]</scope>
    <source>
        <strain evidence="2 3">ACAM 44</strain>
    </source>
</reference>
<sequence length="171" mass="19527">MKTKLVLGSWLAIVICLSAHSQTLDQKYAKDVTSITAIVDAYYDVISGASTDHWQFEKDRYLHSATALITRLDDNGKADVHTLEAEYVPLLLLPKEDFYETELKRKVSQYGNMAQVWSAYEVRTNPEIASNSRGLNSIQLHFENGRWFIDSWTTQMETKSNTIVADFLKTE</sequence>
<dbReference type="STRING" id="1189619.pgond44_09031"/>
<dbReference type="RefSeq" id="WP_003440419.1">
    <property type="nucleotide sequence ID" value="NZ_APLF01000009.1"/>
</dbReference>
<dbReference type="PATRIC" id="fig|1189619.4.peg.1860"/>
<feature type="chain" id="PRO_5004113237" description="DUF3828 domain-containing protein" evidence="1">
    <location>
        <begin position="22"/>
        <end position="171"/>
    </location>
</feature>
<feature type="signal peptide" evidence="1">
    <location>
        <begin position="1"/>
        <end position="21"/>
    </location>
</feature>